<name>A0ABU7DJD9_9TELE</name>
<accession>A0ABU7DJD9</accession>
<keyword evidence="2" id="KW-1185">Reference proteome</keyword>
<organism evidence="1 2">
    <name type="scientific">Characodon lateralis</name>
    <dbReference type="NCBI Taxonomy" id="208331"/>
    <lineage>
        <taxon>Eukaryota</taxon>
        <taxon>Metazoa</taxon>
        <taxon>Chordata</taxon>
        <taxon>Craniata</taxon>
        <taxon>Vertebrata</taxon>
        <taxon>Euteleostomi</taxon>
        <taxon>Actinopterygii</taxon>
        <taxon>Neopterygii</taxon>
        <taxon>Teleostei</taxon>
        <taxon>Neoteleostei</taxon>
        <taxon>Acanthomorphata</taxon>
        <taxon>Ovalentaria</taxon>
        <taxon>Atherinomorphae</taxon>
        <taxon>Cyprinodontiformes</taxon>
        <taxon>Goodeidae</taxon>
        <taxon>Characodon</taxon>
    </lineage>
</organism>
<gene>
    <name evidence="1" type="ORF">CHARACLAT_010918</name>
</gene>
<proteinExistence type="predicted"/>
<protein>
    <submittedName>
        <fullName evidence="1">Uncharacterized protein</fullName>
    </submittedName>
</protein>
<sequence>MKHLYCAGKIGNATEDKLSDCIGLFGKGSSFTSEHHVSPHPLTRSGEWCHRLTEKTLVWGTEMVSIWLQTHISFSKQTPTMKIYSEEAVQAC</sequence>
<evidence type="ECO:0000313" key="1">
    <source>
        <dbReference type="EMBL" id="MED6273894.1"/>
    </source>
</evidence>
<comment type="caution">
    <text evidence="1">The sequence shown here is derived from an EMBL/GenBank/DDBJ whole genome shotgun (WGS) entry which is preliminary data.</text>
</comment>
<evidence type="ECO:0000313" key="2">
    <source>
        <dbReference type="Proteomes" id="UP001352852"/>
    </source>
</evidence>
<reference evidence="1 2" key="1">
    <citation type="submission" date="2021-06" db="EMBL/GenBank/DDBJ databases">
        <authorList>
            <person name="Palmer J.M."/>
        </authorList>
    </citation>
    <scope>NUCLEOTIDE SEQUENCE [LARGE SCALE GENOMIC DNA]</scope>
    <source>
        <strain evidence="1 2">CL_MEX2019</strain>
        <tissue evidence="1">Muscle</tissue>
    </source>
</reference>
<dbReference type="Proteomes" id="UP001352852">
    <property type="component" value="Unassembled WGS sequence"/>
</dbReference>
<dbReference type="EMBL" id="JAHUTJ010025301">
    <property type="protein sequence ID" value="MED6273894.1"/>
    <property type="molecule type" value="Genomic_DNA"/>
</dbReference>